<feature type="compositionally biased region" description="Polar residues" evidence="8">
    <location>
        <begin position="25"/>
        <end position="39"/>
    </location>
</feature>
<dbReference type="InterPro" id="IPR027417">
    <property type="entry name" value="P-loop_NTPase"/>
</dbReference>
<keyword evidence="11" id="KW-1185">Reference proteome</keyword>
<comment type="subcellular location">
    <subcellularLocation>
        <location evidence="2">Cytoplasm</location>
    </subcellularLocation>
    <subcellularLocation>
        <location evidence="1">Nucleus</location>
    </subcellularLocation>
</comment>
<reference evidence="10" key="2">
    <citation type="submission" date="2025-08" db="UniProtKB">
        <authorList>
            <consortium name="Ensembl"/>
        </authorList>
    </citation>
    <scope>IDENTIFICATION</scope>
</reference>
<feature type="region of interest" description="Disordered" evidence="8">
    <location>
        <begin position="171"/>
        <end position="207"/>
    </location>
</feature>
<proteinExistence type="inferred from homology"/>
<evidence type="ECO:0000259" key="9">
    <source>
        <dbReference type="PROSITE" id="PS51717"/>
    </source>
</evidence>
<dbReference type="Pfam" id="PF25683">
    <property type="entry name" value="URGCP_GTPase"/>
    <property type="match status" value="1"/>
</dbReference>
<evidence type="ECO:0000256" key="3">
    <source>
        <dbReference type="ARBA" id="ARBA00006828"/>
    </source>
</evidence>
<feature type="domain" description="VLIG-type G" evidence="9">
    <location>
        <begin position="863"/>
        <end position="1105"/>
    </location>
</feature>
<evidence type="ECO:0000256" key="8">
    <source>
        <dbReference type="SAM" id="MobiDB-lite"/>
    </source>
</evidence>
<feature type="compositionally biased region" description="Basic and acidic residues" evidence="8">
    <location>
        <begin position="58"/>
        <end position="74"/>
    </location>
</feature>
<reference evidence="11" key="1">
    <citation type="submission" date="2020-03" db="EMBL/GenBank/DDBJ databases">
        <title>Evolution of repeat sequences and sex chromosomes of tilapia species revealed by chromosome-level genomes.</title>
        <authorList>
            <person name="Xu L."/>
            <person name="Tao W."/>
            <person name="Wang D."/>
            <person name="Zhou Q."/>
        </authorList>
    </citation>
    <scope>NUCLEOTIDE SEQUENCE [LARGE SCALE GENOMIC DNA]</scope>
    <source>
        <strain evidence="11">Israel</strain>
    </source>
</reference>
<dbReference type="AlphaFoldDB" id="A0AAZ1X3Q4"/>
<dbReference type="GO" id="GO:0005737">
    <property type="term" value="C:cytoplasm"/>
    <property type="evidence" value="ECO:0007669"/>
    <property type="project" value="UniProtKB-SubCell"/>
</dbReference>
<evidence type="ECO:0000256" key="1">
    <source>
        <dbReference type="ARBA" id="ARBA00004123"/>
    </source>
</evidence>
<accession>A0AAZ1X3Q4</accession>
<dbReference type="InterPro" id="IPR030383">
    <property type="entry name" value="G_VLIG_dom"/>
</dbReference>
<evidence type="ECO:0000256" key="2">
    <source>
        <dbReference type="ARBA" id="ARBA00004496"/>
    </source>
</evidence>
<keyword evidence="4" id="KW-0963">Cytoplasm</keyword>
<keyword evidence="6" id="KW-0342">GTP-binding</keyword>
<keyword evidence="5" id="KW-0547">Nucleotide-binding</keyword>
<dbReference type="Ensembl" id="ENSOABT00000075366.1">
    <property type="protein sequence ID" value="ENSOABP00000062275.1"/>
    <property type="gene ID" value="ENSOABG00000034036.1"/>
</dbReference>
<evidence type="ECO:0000256" key="7">
    <source>
        <dbReference type="ARBA" id="ARBA00023242"/>
    </source>
</evidence>
<evidence type="ECO:0000256" key="4">
    <source>
        <dbReference type="ARBA" id="ARBA00022490"/>
    </source>
</evidence>
<dbReference type="PANTHER" id="PTHR22796:SF6">
    <property type="entry name" value="INTERFERON-INDUCED VERY LARGE GTPASE 1-RELATED"/>
    <property type="match status" value="1"/>
</dbReference>
<feature type="region of interest" description="Disordered" evidence="8">
    <location>
        <begin position="1"/>
        <end position="106"/>
    </location>
</feature>
<evidence type="ECO:0000313" key="11">
    <source>
        <dbReference type="Proteomes" id="UP000472276"/>
    </source>
</evidence>
<feature type="region of interest" description="Disordered" evidence="8">
    <location>
        <begin position="133"/>
        <end position="158"/>
    </location>
</feature>
<dbReference type="PROSITE" id="PS51717">
    <property type="entry name" value="G_VLIG"/>
    <property type="match status" value="1"/>
</dbReference>
<keyword evidence="7" id="KW-0539">Nucleus</keyword>
<dbReference type="GO" id="GO:0005525">
    <property type="term" value="F:GTP binding"/>
    <property type="evidence" value="ECO:0007669"/>
    <property type="project" value="UniProtKB-KW"/>
</dbReference>
<comment type="similarity">
    <text evidence="3">Belongs to the TRAFAC class dynamin-like GTPase superfamily. Very large inducible GTPase (VLIG) family.</text>
</comment>
<dbReference type="PANTHER" id="PTHR22796">
    <property type="entry name" value="URG4-RELATED"/>
    <property type="match status" value="1"/>
</dbReference>
<feature type="compositionally biased region" description="Basic and acidic residues" evidence="8">
    <location>
        <begin position="1"/>
        <end position="17"/>
    </location>
</feature>
<dbReference type="Pfam" id="PF25496">
    <property type="entry name" value="URGCP"/>
    <property type="match status" value="1"/>
</dbReference>
<reference evidence="10" key="3">
    <citation type="submission" date="2025-09" db="UniProtKB">
        <authorList>
            <consortium name="Ensembl"/>
        </authorList>
    </citation>
    <scope>IDENTIFICATION</scope>
</reference>
<gene>
    <name evidence="10" type="primary">TUT4</name>
</gene>
<protein>
    <recommendedName>
        <fullName evidence="9">VLIG-type G domain-containing protein</fullName>
    </recommendedName>
</protein>
<evidence type="ECO:0000313" key="10">
    <source>
        <dbReference type="Ensembl" id="ENSOABP00000062275.1"/>
    </source>
</evidence>
<dbReference type="SUPFAM" id="SSF52540">
    <property type="entry name" value="P-loop containing nucleoside triphosphate hydrolases"/>
    <property type="match status" value="1"/>
</dbReference>
<dbReference type="InterPro" id="IPR057365">
    <property type="entry name" value="URGCP"/>
</dbReference>
<evidence type="ECO:0000256" key="5">
    <source>
        <dbReference type="ARBA" id="ARBA00022741"/>
    </source>
</evidence>
<sequence length="1151" mass="130071">MPSKPAEGDSVQREIRGRIPANKINAFTSKQEINSSSIPTKLISKDDSDQSKPANTEQQKDLSREDQFTNERDTSLTLNRALAKDVEVEEKSKEEGGRKPAERLGIQTEAVTVCELSKNVENQLHKEALLLAGGSEGKGSKPNETLSDTAVESTESQNGCKEVLKGITTERAITNSEKSAHLSSEDRGLSAESKEETQTGVTNALKEQTREEQAILHETTKQQPGSLDEDMSGNMSVKVSDELTKNPCQRQTERLINRLYLQDKLQQKFSPEDFLQIRPPVTRHHVTSEKHLAHTFVRRLMMLDCRARYMPVRPDSPEGTEPKPRLVPDITEKHYSDWEVFLNASVDTEQTCVHPMDVQMAVFHCSDSFLKQMMVTKLSQCQYALPLLVPDPVTVEMECPLWTFRQITKTWTVTQIKDGSPIITMNVPVCKAQTPLVSFFRLGSLSVSKSQLMNTLINDRHSTFFHRNCPGSTRSRHLMDGVAEIAWYCPAGKPTDAFRDCIAFCNLHGDALLTEKQRDILIEKSSINVFLVASLQKDEESRSLIAALFKSHKPLICVSVDDSCDAVRTKKGKYKMGLKGRNQSDVSEELKKIIREVLSSLEVSSVKPSFQLETLAELSGVRVDESDPACQRGRSAALEIMQLITKDNLDISKIKEEFLPYQNHLWHQWIKIHKELNHLRGNSEKKKSEKQQKLMDTRQKQRAASCSKLMELFINNLSALPPTDREYFLKWTQIFMDALSTENVSSVLQSYDEKWLEVLALKNKHDKSGLLLMKQTEHQDLSQKLQSASFGLEHMFREMGHIYEAHRTTDRESRDADWCRYPELAAQLMMSGHPVELMDGDAGHLPFTWISSLLEEVIQKLGDQRVFVLSVLGLQSSGKSSLLSSMFGLQPAVGAGRSTKGAFMQLLKVSENMKTDFDYVLVVDTEGLQAPELDGNTTCYRDNELVTFVVGLGNLTLISIFGDDLLKIQGVLQIVVQALMRMKKVQLSPRCVFVQDVPDVAAAEKNVHAKRRLQEHLDQMTKLAAKEELCDAERFSDVIEFDVQEDVKYCGQLWEGSPPMAALNPAYSESLQEVKNTILSKASKSAGITLSQLRTKVQDLWNALLSENFVFSVKNTCICNYIKKNIKVPKIIFKKLYNYRIIYNKKYIFKL</sequence>
<name>A0AAZ1X3Q4_OREAU</name>
<dbReference type="Gene3D" id="3.40.50.300">
    <property type="entry name" value="P-loop containing nucleotide triphosphate hydrolases"/>
    <property type="match status" value="1"/>
</dbReference>
<organism evidence="10 11">
    <name type="scientific">Oreochromis aureus</name>
    <name type="common">Israeli tilapia</name>
    <name type="synonym">Chromis aureus</name>
    <dbReference type="NCBI Taxonomy" id="47969"/>
    <lineage>
        <taxon>Eukaryota</taxon>
        <taxon>Metazoa</taxon>
        <taxon>Chordata</taxon>
        <taxon>Craniata</taxon>
        <taxon>Vertebrata</taxon>
        <taxon>Euteleostomi</taxon>
        <taxon>Actinopterygii</taxon>
        <taxon>Neopterygii</taxon>
        <taxon>Teleostei</taxon>
        <taxon>Neoteleostei</taxon>
        <taxon>Acanthomorphata</taxon>
        <taxon>Ovalentaria</taxon>
        <taxon>Cichlomorphae</taxon>
        <taxon>Cichliformes</taxon>
        <taxon>Cichlidae</taxon>
        <taxon>African cichlids</taxon>
        <taxon>Pseudocrenilabrinae</taxon>
        <taxon>Oreochromini</taxon>
        <taxon>Oreochromis</taxon>
    </lineage>
</organism>
<feature type="compositionally biased region" description="Basic and acidic residues" evidence="8">
    <location>
        <begin position="178"/>
        <end position="197"/>
    </location>
</feature>
<dbReference type="Proteomes" id="UP000472276">
    <property type="component" value="Unassembled WGS sequence"/>
</dbReference>
<dbReference type="GO" id="GO:0005634">
    <property type="term" value="C:nucleus"/>
    <property type="evidence" value="ECO:0007669"/>
    <property type="project" value="UniProtKB-SubCell"/>
</dbReference>
<feature type="compositionally biased region" description="Polar residues" evidence="8">
    <location>
        <begin position="142"/>
        <end position="158"/>
    </location>
</feature>
<feature type="compositionally biased region" description="Basic and acidic residues" evidence="8">
    <location>
        <begin position="82"/>
        <end position="102"/>
    </location>
</feature>
<evidence type="ECO:0000256" key="6">
    <source>
        <dbReference type="ARBA" id="ARBA00023134"/>
    </source>
</evidence>